<evidence type="ECO:0000313" key="5">
    <source>
        <dbReference type="Proteomes" id="UP000500767"/>
    </source>
</evidence>
<dbReference type="GO" id="GO:0016020">
    <property type="term" value="C:membrane"/>
    <property type="evidence" value="ECO:0007669"/>
    <property type="project" value="UniProtKB-SubCell"/>
</dbReference>
<evidence type="ECO:0000256" key="1">
    <source>
        <dbReference type="ARBA" id="ARBA00004167"/>
    </source>
</evidence>
<dbReference type="Gene3D" id="3.90.550.10">
    <property type="entry name" value="Spore Coat Polysaccharide Biosynthesis Protein SpsA, Chain A"/>
    <property type="match status" value="1"/>
</dbReference>
<dbReference type="PANTHER" id="PTHR21461">
    <property type="entry name" value="GLYCOSYLTRANSFERASE FAMILY 92 PROTEIN"/>
    <property type="match status" value="1"/>
</dbReference>
<dbReference type="SUPFAM" id="SSF53448">
    <property type="entry name" value="Nucleotide-diphospho-sugar transferases"/>
    <property type="match status" value="1"/>
</dbReference>
<dbReference type="GO" id="GO:0016757">
    <property type="term" value="F:glycosyltransferase activity"/>
    <property type="evidence" value="ECO:0007669"/>
    <property type="project" value="TreeGrafter"/>
</dbReference>
<evidence type="ECO:0000313" key="4">
    <source>
        <dbReference type="EMBL" id="QKE88670.1"/>
    </source>
</evidence>
<dbReference type="Pfam" id="PF13704">
    <property type="entry name" value="Glyco_tranf_2_4"/>
    <property type="match status" value="1"/>
</dbReference>
<dbReference type="KEGG" id="lck:HN018_00125"/>
<dbReference type="GO" id="GO:0005737">
    <property type="term" value="C:cytoplasm"/>
    <property type="evidence" value="ECO:0007669"/>
    <property type="project" value="TreeGrafter"/>
</dbReference>
<dbReference type="AlphaFoldDB" id="A0A6M8HE38"/>
<protein>
    <submittedName>
        <fullName evidence="4">Glycosyltransferase family 2 protein</fullName>
    </submittedName>
</protein>
<dbReference type="PANTHER" id="PTHR21461:SF69">
    <property type="entry name" value="GLYCOSYLTRANSFERASE FAMILY 92 PROTEIN"/>
    <property type="match status" value="1"/>
</dbReference>
<keyword evidence="5" id="KW-1185">Reference proteome</keyword>
<evidence type="ECO:0000256" key="2">
    <source>
        <dbReference type="ARBA" id="ARBA00022692"/>
    </source>
</evidence>
<keyword evidence="3" id="KW-1133">Transmembrane helix</keyword>
<proteinExistence type="predicted"/>
<sequence>MIEKEKIGLVVVLKDEVHDIAAWLAWHIALGFDTILVIDDASTDGTDRIVRNVGLHFDVRYEKVLQDFDFFYDRQQNEYKKAIARLKSEFSWLCFLDADEYLLLESAPSVPQFLESFPEADGIAVNWRLHGNNGHVLRPLVPAPVAYPMRSHSNEAINRHVKSFVRPTRVGTGWHNVHCFDISPPLYLNTIGKPIKWSSTPGIVHGEPVFSGAWIMHFQNRSMEHFIDRAKKRRDTLIVAQIWNNESWNAESDDSASRFFTAMFRVLAKIELQISSALCGMISTSIKPPNFSVNYSMKPTKPVVKSVVAGKSIGLITQKVITYFNTSLQVDPNSDLIIHSSETDQRSESLYLIRPTNSDADALMVCPTHGSRPLRLRGDRQAGTVIQMQVGLTPEGLTTFRSPATRLFLTAEPPGIGTGNQVSCDRKVVKNWEMFSLLVLDSDTVDQAVTQMAQSYFELISRGLTASSLCKWISESPRSASSTLLQILLRQLSKSEKLHFSTYLPASTPLETLVNNSQYS</sequence>
<comment type="subcellular location">
    <subcellularLocation>
        <location evidence="1">Membrane</location>
        <topology evidence="1">Single-pass membrane protein</topology>
    </subcellularLocation>
</comment>
<reference evidence="4 5" key="1">
    <citation type="journal article" date="2014" name="World J. Microbiol. Biotechnol.">
        <title>Biodiversity and physiological characteristics of Antarctic and Arctic lichens-associated bacteria.</title>
        <authorList>
            <person name="Lee Y.M."/>
            <person name="Kim E.H."/>
            <person name="Lee H.K."/>
            <person name="Hong S.G."/>
        </authorList>
    </citation>
    <scope>NUCLEOTIDE SEQUENCE [LARGE SCALE GENOMIC DNA]</scope>
    <source>
        <strain evidence="4 5">PAMC 26569</strain>
    </source>
</reference>
<keyword evidence="2" id="KW-0812">Transmembrane</keyword>
<name>A0A6M8HE38_9PROT</name>
<dbReference type="EMBL" id="CP053708">
    <property type="protein sequence ID" value="QKE88670.1"/>
    <property type="molecule type" value="Genomic_DNA"/>
</dbReference>
<dbReference type="Proteomes" id="UP000500767">
    <property type="component" value="Chromosome"/>
</dbReference>
<organism evidence="4 5">
    <name type="scientific">Lichenicola cladoniae</name>
    <dbReference type="NCBI Taxonomy" id="1484109"/>
    <lineage>
        <taxon>Bacteria</taxon>
        <taxon>Pseudomonadati</taxon>
        <taxon>Pseudomonadota</taxon>
        <taxon>Alphaproteobacteria</taxon>
        <taxon>Acetobacterales</taxon>
        <taxon>Acetobacteraceae</taxon>
        <taxon>Lichenicola</taxon>
    </lineage>
</organism>
<gene>
    <name evidence="4" type="ORF">HN018_00125</name>
</gene>
<accession>A0A6M8HE38</accession>
<dbReference type="RefSeq" id="WP_171834269.1">
    <property type="nucleotide sequence ID" value="NZ_CP053708.1"/>
</dbReference>
<dbReference type="InterPro" id="IPR029044">
    <property type="entry name" value="Nucleotide-diphossugar_trans"/>
</dbReference>
<keyword evidence="3" id="KW-0472">Membrane</keyword>
<keyword evidence="4" id="KW-0808">Transferase</keyword>
<evidence type="ECO:0000256" key="3">
    <source>
        <dbReference type="ARBA" id="ARBA00022989"/>
    </source>
</evidence>